<evidence type="ECO:0000313" key="3">
    <source>
        <dbReference type="Proteomes" id="UP000308549"/>
    </source>
</evidence>
<dbReference type="GO" id="GO:0005886">
    <property type="term" value="C:plasma membrane"/>
    <property type="evidence" value="ECO:0007669"/>
    <property type="project" value="TreeGrafter"/>
</dbReference>
<sequence length="716" mass="81077">MSLRPDDRSSRRRHSRSGTRERSRSRSHVRAPSPPSAVDEYAARPRTPQASPAVSTGTSRNVLTSPSYDVRDLPGGAERDAFRSSTPATPAQYLPPPNVPYPMDDGVRADGNYKHSDYAPPTARFPAWPEELDDDDLAYGDSNTVRPNRARHPSFSGASVPYPDEAVYNASTAAFNYTPQAAGRNEIVPSYSYQYAPPPNEISYTSVPQNGSPRVDYTRSPRPSEQISRKCSSENRGRSLGGAQNVELRPDEGMRDRKTWGSKDQWLSLDTKQSGLQAPPSPGLGSRMNRLSVTGDRPDLSAGGIPPASPLLEAYHGTYQSLSPMPTALRIEDDLSDLEPLTPISAQANRIRSSSRTTSTTTTTTKEKKRVVVYDAESDAQKIAKALNRPKVDPDPLIDILPGLSHDDIWALRKEYKKQVKTQGKGINLPKHLKLKLSGNFGKAVYVTALGRWESEGYWANFWYQAHGSRRELLIESLMGRSNLEIRNIKDEFRDKRYSDDLVLCMEKELKPDKFRSAVLMALEERRQEDQDVYPPEYRQRDVEVLRRALVARQGGESAMLEVVVRRSDLHLREVLRMYEKVYGENFARAALRKSNNLVGEVIAHILNGVINKPVRDAMLLHHAIQDIADRNHEDELRYELLISRLVRLRWDKTHLVRVKRAYVEKYGRDVQEEIERATKGDFRPAVQRRRGTRNDIYRFQESGAIKRPEALVLWR</sequence>
<dbReference type="GO" id="GO:0005509">
    <property type="term" value="F:calcium ion binding"/>
    <property type="evidence" value="ECO:0007669"/>
    <property type="project" value="InterPro"/>
</dbReference>
<dbReference type="PANTHER" id="PTHR10502">
    <property type="entry name" value="ANNEXIN"/>
    <property type="match status" value="1"/>
</dbReference>
<dbReference type="EMBL" id="NAJL01000049">
    <property type="protein sequence ID" value="TKA23961.1"/>
    <property type="molecule type" value="Genomic_DNA"/>
</dbReference>
<dbReference type="GO" id="GO:0005634">
    <property type="term" value="C:nucleus"/>
    <property type="evidence" value="ECO:0007669"/>
    <property type="project" value="TreeGrafter"/>
</dbReference>
<dbReference type="GO" id="GO:0012506">
    <property type="term" value="C:vesicle membrane"/>
    <property type="evidence" value="ECO:0007669"/>
    <property type="project" value="TreeGrafter"/>
</dbReference>
<evidence type="ECO:0000313" key="2">
    <source>
        <dbReference type="EMBL" id="TKA23961.1"/>
    </source>
</evidence>
<organism evidence="2 3">
    <name type="scientific">Salinomyces thailandicus</name>
    <dbReference type="NCBI Taxonomy" id="706561"/>
    <lineage>
        <taxon>Eukaryota</taxon>
        <taxon>Fungi</taxon>
        <taxon>Dikarya</taxon>
        <taxon>Ascomycota</taxon>
        <taxon>Pezizomycotina</taxon>
        <taxon>Dothideomycetes</taxon>
        <taxon>Dothideomycetidae</taxon>
        <taxon>Mycosphaerellales</taxon>
        <taxon>Teratosphaeriaceae</taxon>
        <taxon>Salinomyces</taxon>
    </lineage>
</organism>
<dbReference type="Gene3D" id="1.10.220.10">
    <property type="entry name" value="Annexin"/>
    <property type="match status" value="4"/>
</dbReference>
<feature type="compositionally biased region" description="Polar residues" evidence="1">
    <location>
        <begin position="48"/>
        <end position="67"/>
    </location>
</feature>
<feature type="region of interest" description="Disordered" evidence="1">
    <location>
        <begin position="202"/>
        <end position="260"/>
    </location>
</feature>
<feature type="region of interest" description="Disordered" evidence="1">
    <location>
        <begin position="1"/>
        <end position="104"/>
    </location>
</feature>
<feature type="compositionally biased region" description="Basic and acidic residues" evidence="1">
    <location>
        <begin position="69"/>
        <end position="82"/>
    </location>
</feature>
<gene>
    <name evidence="2" type="ORF">B0A50_06467</name>
</gene>
<dbReference type="GO" id="GO:0005737">
    <property type="term" value="C:cytoplasm"/>
    <property type="evidence" value="ECO:0007669"/>
    <property type="project" value="TreeGrafter"/>
</dbReference>
<dbReference type="AlphaFoldDB" id="A0A4U0TPF9"/>
<dbReference type="GO" id="GO:0005544">
    <property type="term" value="F:calcium-dependent phospholipid binding"/>
    <property type="evidence" value="ECO:0007669"/>
    <property type="project" value="InterPro"/>
</dbReference>
<dbReference type="GO" id="GO:0001786">
    <property type="term" value="F:phosphatidylserine binding"/>
    <property type="evidence" value="ECO:0007669"/>
    <property type="project" value="TreeGrafter"/>
</dbReference>
<proteinExistence type="predicted"/>
<dbReference type="OrthoDB" id="2134400at2759"/>
<feature type="compositionally biased region" description="Basic and acidic residues" evidence="1">
    <location>
        <begin position="227"/>
        <end position="237"/>
    </location>
</feature>
<comment type="caution">
    <text evidence="2">The sequence shown here is derived from an EMBL/GenBank/DDBJ whole genome shotgun (WGS) entry which is preliminary data.</text>
</comment>
<name>A0A4U0TPF9_9PEZI</name>
<reference evidence="2 3" key="1">
    <citation type="submission" date="2017-03" db="EMBL/GenBank/DDBJ databases">
        <title>Genomes of endolithic fungi from Antarctica.</title>
        <authorList>
            <person name="Coleine C."/>
            <person name="Masonjones S."/>
            <person name="Stajich J.E."/>
        </authorList>
    </citation>
    <scope>NUCLEOTIDE SEQUENCE [LARGE SCALE GENOMIC DNA]</scope>
    <source>
        <strain evidence="2 3">CCFEE 6315</strain>
    </source>
</reference>
<dbReference type="PANTHER" id="PTHR10502:SF107">
    <property type="entry name" value="ANNEXIN ANXC4 (AFU_ORTHOLOGUE AFUA_3G07020)"/>
    <property type="match status" value="1"/>
</dbReference>
<feature type="compositionally biased region" description="Basic and acidic residues" evidence="1">
    <location>
        <begin position="248"/>
        <end position="260"/>
    </location>
</feature>
<dbReference type="Proteomes" id="UP000308549">
    <property type="component" value="Unassembled WGS sequence"/>
</dbReference>
<dbReference type="InterPro" id="IPR037104">
    <property type="entry name" value="Annexin_sf"/>
</dbReference>
<protein>
    <recommendedName>
        <fullName evidence="4">Annexin ANXC4</fullName>
    </recommendedName>
</protein>
<feature type="compositionally biased region" description="Polar residues" evidence="1">
    <location>
        <begin position="202"/>
        <end position="212"/>
    </location>
</feature>
<dbReference type="SUPFAM" id="SSF47874">
    <property type="entry name" value="Annexin"/>
    <property type="match status" value="1"/>
</dbReference>
<evidence type="ECO:0000256" key="1">
    <source>
        <dbReference type="SAM" id="MobiDB-lite"/>
    </source>
</evidence>
<keyword evidence="3" id="KW-1185">Reference proteome</keyword>
<evidence type="ECO:0008006" key="4">
    <source>
        <dbReference type="Google" id="ProtNLM"/>
    </source>
</evidence>
<accession>A0A4U0TPF9</accession>